<dbReference type="Pfam" id="PF06985">
    <property type="entry name" value="HET"/>
    <property type="match status" value="1"/>
</dbReference>
<dbReference type="EMBL" id="FJOG01000005">
    <property type="protein sequence ID" value="CZR54792.1"/>
    <property type="molecule type" value="Genomic_DNA"/>
</dbReference>
<dbReference type="InterPro" id="IPR052895">
    <property type="entry name" value="HetReg/Transcr_Mod"/>
</dbReference>
<reference evidence="2 3" key="1">
    <citation type="submission" date="2016-03" db="EMBL/GenBank/DDBJ databases">
        <authorList>
            <person name="Ploux O."/>
        </authorList>
    </citation>
    <scope>NUCLEOTIDE SEQUENCE [LARGE SCALE GENOMIC DNA]</scope>
    <source>
        <strain evidence="2 3">UAMH 11012</strain>
    </source>
</reference>
<feature type="domain" description="Heterokaryon incompatibility" evidence="1">
    <location>
        <begin position="73"/>
        <end position="231"/>
    </location>
</feature>
<dbReference type="PANTHER" id="PTHR24148:SF64">
    <property type="entry name" value="HETEROKARYON INCOMPATIBILITY DOMAIN-CONTAINING PROTEIN"/>
    <property type="match status" value="1"/>
</dbReference>
<proteinExistence type="predicted"/>
<evidence type="ECO:0000313" key="3">
    <source>
        <dbReference type="Proteomes" id="UP000184330"/>
    </source>
</evidence>
<organism evidence="2 3">
    <name type="scientific">Phialocephala subalpina</name>
    <dbReference type="NCBI Taxonomy" id="576137"/>
    <lineage>
        <taxon>Eukaryota</taxon>
        <taxon>Fungi</taxon>
        <taxon>Dikarya</taxon>
        <taxon>Ascomycota</taxon>
        <taxon>Pezizomycotina</taxon>
        <taxon>Leotiomycetes</taxon>
        <taxon>Helotiales</taxon>
        <taxon>Mollisiaceae</taxon>
        <taxon>Phialocephala</taxon>
        <taxon>Phialocephala fortinii species complex</taxon>
    </lineage>
</organism>
<name>A0A1L7WPV2_9HELO</name>
<evidence type="ECO:0000313" key="2">
    <source>
        <dbReference type="EMBL" id="CZR54792.1"/>
    </source>
</evidence>
<dbReference type="AlphaFoldDB" id="A0A1L7WPV2"/>
<evidence type="ECO:0000259" key="1">
    <source>
        <dbReference type="Pfam" id="PF06985"/>
    </source>
</evidence>
<protein>
    <recommendedName>
        <fullName evidence="1">Heterokaryon incompatibility domain-containing protein</fullName>
    </recommendedName>
</protein>
<dbReference type="OrthoDB" id="2157530at2759"/>
<dbReference type="InterPro" id="IPR010730">
    <property type="entry name" value="HET"/>
</dbReference>
<dbReference type="Pfam" id="PF26639">
    <property type="entry name" value="Het-6_barrel"/>
    <property type="match status" value="1"/>
</dbReference>
<sequence>MTAYSYTPLSDSSENCRFLILKPEALRDTPWEPELRNMITTPSYSDSASTEGSRALRGLIVETPLSVAADRGFSALSYCWGSDDRCFEILINDGQRLGITQELENAIRHLAVSIIWIDQICIDQTNLQEKAAQIPLMARIYREATEVIIWLGLPSADSNIAFEYAAKISVLYTLTQRCFKENFSHDADPLQISKPLGEAELANGRLNNETAMAMLHLFQRPWFGRMWTIQEQLLAKSGHFQCGLQSLHIWDMLRAATFMKVVSNFLGDGILSMPGTSGPAWLKEKESWGPFIRRQSMSDHWPLHQLLLEAHFGSSAPSATDARDMIYGMLSLASDIEQLGIIPNYSVSCETVFRDIARRIIVRGGFIDYLAYVNGRAPVPNLPSWAYDPRVANKIFGAPLNTGTLPLNVSSDDKQHLRACPFNVSGDKRQPLCDVDMDVDEGEQKEFLRIQGVEVDRISDLGNFKIFEGDDIAYVEVIWLVMIVAYLHQRDKDKLESLYSFPERALEAIWRTPLEDCYYEVGEGARRADRRAYVGWEQIFRDVQNFATASSSTTAMANDTQNGQDGQDGHHLLLFARIPGKLNPFEDGRSQSLPIAGQDLDAGEIESNINTGTNGAAIFQPLVVLSDIAKVFRMFPTTTTNEQYEWTNRIRKLKSRRPFVTQKGYLGMAPSRSQADDVVVVLYGGKVPYVIRPIPGNPDHFELIGACYCDGIMDGELFQTTKEVEDRIFVLV</sequence>
<keyword evidence="3" id="KW-1185">Reference proteome</keyword>
<dbReference type="Proteomes" id="UP000184330">
    <property type="component" value="Unassembled WGS sequence"/>
</dbReference>
<accession>A0A1L7WPV2</accession>
<dbReference type="PANTHER" id="PTHR24148">
    <property type="entry name" value="ANKYRIN REPEAT DOMAIN-CONTAINING PROTEIN 39 HOMOLOG-RELATED"/>
    <property type="match status" value="1"/>
</dbReference>
<gene>
    <name evidence="2" type="ORF">PAC_04676</name>
</gene>